<dbReference type="GO" id="GO:0005819">
    <property type="term" value="C:spindle"/>
    <property type="evidence" value="ECO:0007669"/>
    <property type="project" value="UniProtKB-SubCell"/>
</dbReference>
<dbReference type="EMBL" id="AZHD01000023">
    <property type="protein sequence ID" value="OAA54489.1"/>
    <property type="molecule type" value="Genomic_DNA"/>
</dbReference>
<comment type="caution">
    <text evidence="11">The sequence shown here is derived from an EMBL/GenBank/DDBJ whole genome shotgun (WGS) entry which is preliminary data.</text>
</comment>
<dbReference type="GO" id="GO:0005874">
    <property type="term" value="C:microtubule"/>
    <property type="evidence" value="ECO:0007669"/>
    <property type="project" value="UniProtKB-KW"/>
</dbReference>
<evidence type="ECO:0000256" key="4">
    <source>
        <dbReference type="ARBA" id="ARBA00022618"/>
    </source>
</evidence>
<comment type="similarity">
    <text evidence="2">Belongs to the HAUS1 family.</text>
</comment>
<evidence type="ECO:0000256" key="7">
    <source>
        <dbReference type="ARBA" id="ARBA00023054"/>
    </source>
</evidence>
<proteinExistence type="inferred from homology"/>
<evidence type="ECO:0000256" key="5">
    <source>
        <dbReference type="ARBA" id="ARBA00022701"/>
    </source>
</evidence>
<dbReference type="Proteomes" id="UP000076874">
    <property type="component" value="Unassembled WGS sequence"/>
</dbReference>
<evidence type="ECO:0000256" key="8">
    <source>
        <dbReference type="ARBA" id="ARBA00023212"/>
    </source>
</evidence>
<keyword evidence="6" id="KW-0498">Mitosis</keyword>
<feature type="compositionally biased region" description="Basic and acidic residues" evidence="10">
    <location>
        <begin position="237"/>
        <end position="251"/>
    </location>
</feature>
<dbReference type="AlphaFoldDB" id="A0A167ML44"/>
<dbReference type="PANTHER" id="PTHR31570">
    <property type="entry name" value="HAUS AUGMIN-LIKE COMPLEX SUBUNIT 1"/>
    <property type="match status" value="1"/>
</dbReference>
<evidence type="ECO:0000256" key="9">
    <source>
        <dbReference type="ARBA" id="ARBA00023306"/>
    </source>
</evidence>
<organism evidence="11 12">
    <name type="scientific">Niveomyces insectorum RCEF 264</name>
    <dbReference type="NCBI Taxonomy" id="1081102"/>
    <lineage>
        <taxon>Eukaryota</taxon>
        <taxon>Fungi</taxon>
        <taxon>Dikarya</taxon>
        <taxon>Ascomycota</taxon>
        <taxon>Pezizomycotina</taxon>
        <taxon>Sordariomycetes</taxon>
        <taxon>Hypocreomycetidae</taxon>
        <taxon>Hypocreales</taxon>
        <taxon>Cordycipitaceae</taxon>
        <taxon>Niveomyces</taxon>
    </lineage>
</organism>
<evidence type="ECO:0000256" key="6">
    <source>
        <dbReference type="ARBA" id="ARBA00022776"/>
    </source>
</evidence>
<keyword evidence="8" id="KW-0206">Cytoskeleton</keyword>
<dbReference type="GO" id="GO:0070652">
    <property type="term" value="C:HAUS complex"/>
    <property type="evidence" value="ECO:0007669"/>
    <property type="project" value="InterPro"/>
</dbReference>
<gene>
    <name evidence="11" type="ORF">SPI_08735</name>
</gene>
<feature type="region of interest" description="Disordered" evidence="10">
    <location>
        <begin position="82"/>
        <end position="121"/>
    </location>
</feature>
<evidence type="ECO:0000256" key="3">
    <source>
        <dbReference type="ARBA" id="ARBA00022490"/>
    </source>
</evidence>
<comment type="subcellular location">
    <subcellularLocation>
        <location evidence="1">Cytoplasm</location>
        <location evidence="1">Cytoskeleton</location>
        <location evidence="1">Spindle</location>
    </subcellularLocation>
</comment>
<protein>
    <submittedName>
        <fullName evidence="11">Uncharacterized protein</fullName>
    </submittedName>
</protein>
<evidence type="ECO:0000256" key="1">
    <source>
        <dbReference type="ARBA" id="ARBA00004186"/>
    </source>
</evidence>
<dbReference type="OrthoDB" id="5372507at2759"/>
<evidence type="ECO:0000313" key="12">
    <source>
        <dbReference type="Proteomes" id="UP000076874"/>
    </source>
</evidence>
<dbReference type="GO" id="GO:0051225">
    <property type="term" value="P:spindle assembly"/>
    <property type="evidence" value="ECO:0007669"/>
    <property type="project" value="InterPro"/>
</dbReference>
<keyword evidence="7" id="KW-0175">Coiled coil</keyword>
<evidence type="ECO:0000313" key="11">
    <source>
        <dbReference type="EMBL" id="OAA54489.1"/>
    </source>
</evidence>
<feature type="region of interest" description="Disordered" evidence="10">
    <location>
        <begin position="234"/>
        <end position="255"/>
    </location>
</feature>
<name>A0A167ML44_9HYPO</name>
<keyword evidence="4" id="KW-0132">Cell division</keyword>
<keyword evidence="3" id="KW-0963">Cytoplasm</keyword>
<keyword evidence="12" id="KW-1185">Reference proteome</keyword>
<keyword evidence="5" id="KW-0493">Microtubule</keyword>
<dbReference type="GO" id="GO:0051301">
    <property type="term" value="P:cell division"/>
    <property type="evidence" value="ECO:0007669"/>
    <property type="project" value="UniProtKB-KW"/>
</dbReference>
<reference evidence="11 12" key="1">
    <citation type="journal article" date="2016" name="Genome Biol. Evol.">
        <title>Divergent and convergent evolution of fungal pathogenicity.</title>
        <authorList>
            <person name="Shang Y."/>
            <person name="Xiao G."/>
            <person name="Zheng P."/>
            <person name="Cen K."/>
            <person name="Zhan S."/>
            <person name="Wang C."/>
        </authorList>
    </citation>
    <scope>NUCLEOTIDE SEQUENCE [LARGE SCALE GENOMIC DNA]</scope>
    <source>
        <strain evidence="11 12">RCEF 264</strain>
    </source>
</reference>
<evidence type="ECO:0000256" key="2">
    <source>
        <dbReference type="ARBA" id="ARBA00005479"/>
    </source>
</evidence>
<feature type="compositionally biased region" description="Basic and acidic residues" evidence="10">
    <location>
        <begin position="90"/>
        <end position="110"/>
    </location>
</feature>
<keyword evidence="9" id="KW-0131">Cell cycle</keyword>
<evidence type="ECO:0000256" key="10">
    <source>
        <dbReference type="SAM" id="MobiDB-lite"/>
    </source>
</evidence>
<accession>A0A167ML44</accession>
<dbReference type="PANTHER" id="PTHR31570:SF1">
    <property type="entry name" value="HAUS AUGMIN-LIKE COMPLEX SUBUNIT 1"/>
    <property type="match status" value="1"/>
</dbReference>
<sequence>MAHIPPSAAIFSPSIARLASSTAKDWNYVDSWLASKFHGRSPPPFERNPDTLKALVALAALNESADEDRDLLANLESSALQALSGNQDTGGRKKDDDDGRSHSADAHADAAEPDPATTMDASSVAEDVIAAIEDHLPREGRAALDALAAASVELGLAADPEPVALGRAVVALQARLFALEQAAARMDALRAYVDAEAAKSQALLCELDGGAYRPAADLAKLNLEVQRKVKAGAARLQEAKDRTDRADRADRAGGPPEITVEQIQQEESLYLDLLARKRDLDAQLQAFQGLPPDRDLARQQLEALRSDLQAVTQKRDSVFENLVERATPKKAS</sequence>
<dbReference type="GO" id="GO:0005829">
    <property type="term" value="C:cytosol"/>
    <property type="evidence" value="ECO:0007669"/>
    <property type="project" value="TreeGrafter"/>
</dbReference>
<dbReference type="InterPro" id="IPR026243">
    <property type="entry name" value="HAUS1"/>
</dbReference>